<evidence type="ECO:0000256" key="2">
    <source>
        <dbReference type="ARBA" id="ARBA00022553"/>
    </source>
</evidence>
<dbReference type="SUPFAM" id="SSF46894">
    <property type="entry name" value="C-terminal effector domain of the bipartite response regulators"/>
    <property type="match status" value="1"/>
</dbReference>
<feature type="modified residue" description="4-aspartylphosphate" evidence="8">
    <location>
        <position position="53"/>
    </location>
</feature>
<evidence type="ECO:0000259" key="10">
    <source>
        <dbReference type="PROSITE" id="PS50110"/>
    </source>
</evidence>
<dbReference type="CDD" id="cd00383">
    <property type="entry name" value="trans_reg_C"/>
    <property type="match status" value="1"/>
</dbReference>
<feature type="DNA-binding region" description="OmpR/PhoB-type" evidence="9">
    <location>
        <begin position="127"/>
        <end position="225"/>
    </location>
</feature>
<dbReference type="Pfam" id="PF00072">
    <property type="entry name" value="Response_reg"/>
    <property type="match status" value="1"/>
</dbReference>
<dbReference type="InterPro" id="IPR036388">
    <property type="entry name" value="WH-like_DNA-bd_sf"/>
</dbReference>
<dbReference type="CDD" id="cd17627">
    <property type="entry name" value="REC_OmpR_PrrA-like"/>
    <property type="match status" value="1"/>
</dbReference>
<dbReference type="InterPro" id="IPR001789">
    <property type="entry name" value="Sig_transdc_resp-reg_receiver"/>
</dbReference>
<evidence type="ECO:0000256" key="1">
    <source>
        <dbReference type="ARBA" id="ARBA00018672"/>
    </source>
</evidence>
<keyword evidence="13" id="KW-1185">Reference proteome</keyword>
<evidence type="ECO:0000256" key="6">
    <source>
        <dbReference type="ARBA" id="ARBA00023163"/>
    </source>
</evidence>
<dbReference type="SUPFAM" id="SSF52172">
    <property type="entry name" value="CheY-like"/>
    <property type="match status" value="1"/>
</dbReference>
<dbReference type="InterPro" id="IPR016032">
    <property type="entry name" value="Sig_transdc_resp-reg_C-effctor"/>
</dbReference>
<feature type="domain" description="OmpR/PhoB-type" evidence="11">
    <location>
        <begin position="127"/>
        <end position="225"/>
    </location>
</feature>
<dbReference type="OrthoDB" id="9790454at2"/>
<evidence type="ECO:0000259" key="11">
    <source>
        <dbReference type="PROSITE" id="PS51755"/>
    </source>
</evidence>
<dbReference type="Gene3D" id="3.40.50.2300">
    <property type="match status" value="1"/>
</dbReference>
<reference evidence="12 13" key="1">
    <citation type="journal article" date="2009" name="Stand. Genomic Sci.">
        <title>Complete genome sequence of Desulfotomaculum acetoxidans type strain (5575).</title>
        <authorList>
            <person name="Spring S."/>
            <person name="Lapidus A."/>
            <person name="Schroder M."/>
            <person name="Gleim D."/>
            <person name="Sims D."/>
            <person name="Meincke L."/>
            <person name="Glavina Del Rio T."/>
            <person name="Tice H."/>
            <person name="Copeland A."/>
            <person name="Cheng J.F."/>
            <person name="Lucas S."/>
            <person name="Chen F."/>
            <person name="Nolan M."/>
            <person name="Bruce D."/>
            <person name="Goodwin L."/>
            <person name="Pitluck S."/>
            <person name="Ivanova N."/>
            <person name="Mavromatis K."/>
            <person name="Mikhailova N."/>
            <person name="Pati A."/>
            <person name="Chen A."/>
            <person name="Palaniappan K."/>
            <person name="Land M."/>
            <person name="Hauser L."/>
            <person name="Chang Y.J."/>
            <person name="Jeffries C.D."/>
            <person name="Chain P."/>
            <person name="Saunders E."/>
            <person name="Brettin T."/>
            <person name="Detter J.C."/>
            <person name="Goker M."/>
            <person name="Bristow J."/>
            <person name="Eisen J.A."/>
            <person name="Markowitz V."/>
            <person name="Hugenholtz P."/>
            <person name="Kyrpides N.C."/>
            <person name="Klenk H.P."/>
            <person name="Han C."/>
        </authorList>
    </citation>
    <scope>NUCLEOTIDE SEQUENCE [LARGE SCALE GENOMIC DNA]</scope>
    <source>
        <strain evidence="13">ATCC 49208 / DSM 771 / VKM B-1644</strain>
    </source>
</reference>
<dbReference type="Proteomes" id="UP000002217">
    <property type="component" value="Chromosome"/>
</dbReference>
<evidence type="ECO:0000256" key="7">
    <source>
        <dbReference type="ARBA" id="ARBA00024867"/>
    </source>
</evidence>
<dbReference type="Gene3D" id="1.10.10.10">
    <property type="entry name" value="Winged helix-like DNA-binding domain superfamily/Winged helix DNA-binding domain"/>
    <property type="match status" value="1"/>
</dbReference>
<sequence length="225" mass="25730">MSSNILVIDDDPRITALLKRTLLFNGYTVEAANDGKAGITLLENNHFDLVILDVMMPGLDGWQVCGQIREYYDLPVLMLTARDEVEDRVKGLDLGADDYLVKPFAMTELLARIRALLRRSGKTEAQPAILSYADLSMDTGTREVFRNKRQLNPTAREYELLKLFMENPRLVLNKELIMERIWGYDYQGESNVLEVYIVMLRNKLEACGEKRLIHTVRGAGYVLKE</sequence>
<keyword evidence="3" id="KW-0902">Two-component regulatory system</keyword>
<dbReference type="PANTHER" id="PTHR48111">
    <property type="entry name" value="REGULATOR OF RPOS"/>
    <property type="match status" value="1"/>
</dbReference>
<protein>
    <recommendedName>
        <fullName evidence="1">Stage 0 sporulation protein A homolog</fullName>
    </recommendedName>
</protein>
<dbReference type="GO" id="GO:0006355">
    <property type="term" value="P:regulation of DNA-templated transcription"/>
    <property type="evidence" value="ECO:0007669"/>
    <property type="project" value="InterPro"/>
</dbReference>
<dbReference type="HOGENOM" id="CLU_000445_30_1_9"/>
<dbReference type="EMBL" id="CP001720">
    <property type="protein sequence ID" value="ACV62253.1"/>
    <property type="molecule type" value="Genomic_DNA"/>
</dbReference>
<dbReference type="InterPro" id="IPR039420">
    <property type="entry name" value="WalR-like"/>
</dbReference>
<dbReference type="KEGG" id="dae:Dtox_1377"/>
<keyword evidence="2 8" id="KW-0597">Phosphoprotein</keyword>
<dbReference type="Gene3D" id="6.10.250.690">
    <property type="match status" value="1"/>
</dbReference>
<gene>
    <name evidence="12" type="ordered locus">Dtox_1377</name>
</gene>
<dbReference type="InterPro" id="IPR001867">
    <property type="entry name" value="OmpR/PhoB-type_DNA-bd"/>
</dbReference>
<dbReference type="FunFam" id="3.40.50.2300:FF:000001">
    <property type="entry name" value="DNA-binding response regulator PhoB"/>
    <property type="match status" value="1"/>
</dbReference>
<dbReference type="GO" id="GO:0005829">
    <property type="term" value="C:cytosol"/>
    <property type="evidence" value="ECO:0007669"/>
    <property type="project" value="TreeGrafter"/>
</dbReference>
<dbReference type="GO" id="GO:0032993">
    <property type="term" value="C:protein-DNA complex"/>
    <property type="evidence" value="ECO:0007669"/>
    <property type="project" value="TreeGrafter"/>
</dbReference>
<dbReference type="GO" id="GO:0000156">
    <property type="term" value="F:phosphorelay response regulator activity"/>
    <property type="evidence" value="ECO:0007669"/>
    <property type="project" value="TreeGrafter"/>
</dbReference>
<dbReference type="InterPro" id="IPR011006">
    <property type="entry name" value="CheY-like_superfamily"/>
</dbReference>
<name>C8W6G4_DESAS</name>
<evidence type="ECO:0000256" key="8">
    <source>
        <dbReference type="PROSITE-ProRule" id="PRU00169"/>
    </source>
</evidence>
<evidence type="ECO:0000313" key="13">
    <source>
        <dbReference type="Proteomes" id="UP000002217"/>
    </source>
</evidence>
<evidence type="ECO:0000313" key="12">
    <source>
        <dbReference type="EMBL" id="ACV62253.1"/>
    </source>
</evidence>
<keyword evidence="6" id="KW-0804">Transcription</keyword>
<dbReference type="PROSITE" id="PS50110">
    <property type="entry name" value="RESPONSE_REGULATORY"/>
    <property type="match status" value="1"/>
</dbReference>
<evidence type="ECO:0000256" key="9">
    <source>
        <dbReference type="PROSITE-ProRule" id="PRU01091"/>
    </source>
</evidence>
<dbReference type="AlphaFoldDB" id="C8W6G4"/>
<proteinExistence type="predicted"/>
<evidence type="ECO:0000256" key="4">
    <source>
        <dbReference type="ARBA" id="ARBA00023015"/>
    </source>
</evidence>
<comment type="function">
    <text evidence="7">May play the central regulatory role in sporulation. It may be an element of the effector pathway responsible for the activation of sporulation genes in response to nutritional stress. Spo0A may act in concert with spo0H (a sigma factor) to control the expression of some genes that are critical to the sporulation process.</text>
</comment>
<keyword evidence="4" id="KW-0805">Transcription regulation</keyword>
<dbReference type="GO" id="GO:0000976">
    <property type="term" value="F:transcription cis-regulatory region binding"/>
    <property type="evidence" value="ECO:0007669"/>
    <property type="project" value="TreeGrafter"/>
</dbReference>
<dbReference type="FunFam" id="1.10.10.10:FF:000005">
    <property type="entry name" value="Two-component system response regulator"/>
    <property type="match status" value="1"/>
</dbReference>
<dbReference type="PROSITE" id="PS51755">
    <property type="entry name" value="OMPR_PHOB"/>
    <property type="match status" value="1"/>
</dbReference>
<evidence type="ECO:0000256" key="5">
    <source>
        <dbReference type="ARBA" id="ARBA00023125"/>
    </source>
</evidence>
<dbReference type="RefSeq" id="WP_015756968.1">
    <property type="nucleotide sequence ID" value="NC_013216.1"/>
</dbReference>
<dbReference type="SMART" id="SM00448">
    <property type="entry name" value="REC"/>
    <property type="match status" value="1"/>
</dbReference>
<organism evidence="12 13">
    <name type="scientific">Desulfofarcimen acetoxidans (strain ATCC 49208 / DSM 771 / KCTC 5769 / VKM B-1644 / 5575)</name>
    <name type="common">Desulfotomaculum acetoxidans</name>
    <dbReference type="NCBI Taxonomy" id="485916"/>
    <lineage>
        <taxon>Bacteria</taxon>
        <taxon>Bacillati</taxon>
        <taxon>Bacillota</taxon>
        <taxon>Clostridia</taxon>
        <taxon>Eubacteriales</taxon>
        <taxon>Peptococcaceae</taxon>
        <taxon>Desulfofarcimen</taxon>
    </lineage>
</organism>
<dbReference type="Pfam" id="PF00486">
    <property type="entry name" value="Trans_reg_C"/>
    <property type="match status" value="1"/>
</dbReference>
<feature type="domain" description="Response regulatory" evidence="10">
    <location>
        <begin position="4"/>
        <end position="117"/>
    </location>
</feature>
<keyword evidence="5 9" id="KW-0238">DNA-binding</keyword>
<accession>C8W6G4</accession>
<dbReference type="eggNOG" id="COG0745">
    <property type="taxonomic scope" value="Bacteria"/>
</dbReference>
<dbReference type="SMART" id="SM00862">
    <property type="entry name" value="Trans_reg_C"/>
    <property type="match status" value="1"/>
</dbReference>
<dbReference type="PANTHER" id="PTHR48111:SF22">
    <property type="entry name" value="REGULATOR OF RPOS"/>
    <property type="match status" value="1"/>
</dbReference>
<evidence type="ECO:0000256" key="3">
    <source>
        <dbReference type="ARBA" id="ARBA00023012"/>
    </source>
</evidence>
<dbReference type="STRING" id="485916.Dtox_1377"/>